<dbReference type="Proteomes" id="UP000237947">
    <property type="component" value="Chromosome"/>
</dbReference>
<feature type="region of interest" description="Disordered" evidence="5">
    <location>
        <begin position="69"/>
        <end position="96"/>
    </location>
</feature>
<accession>A0A2S0KP25</accession>
<keyword evidence="7" id="KW-0482">Metalloprotease</keyword>
<feature type="transmembrane region" description="Helical" evidence="6">
    <location>
        <begin position="36"/>
        <end position="58"/>
    </location>
</feature>
<reference evidence="8" key="1">
    <citation type="submission" date="2018-02" db="EMBL/GenBank/DDBJ databases">
        <authorList>
            <person name="Holder M.E."/>
            <person name="Ajami N.J."/>
            <person name="Petrosino J.F."/>
        </authorList>
    </citation>
    <scope>NUCLEOTIDE SEQUENCE [LARGE SCALE GENOMIC DNA]</scope>
    <source>
        <strain evidence="8">CCUG 47711</strain>
    </source>
</reference>
<sequence length="317" mass="34982">MKWRDRQGSKNVQSSSGRAPRRNGGLGGGGRIPLPIGGLLGGGGGIGLVILLVVFFLLSDGMGGFLGQNQNSGVQPDGTKYEQTQDFTGKEGDPKTEEEMRHFLAVSLKDSEDAWENLFAKHNSRYNAPTLHTFTEYVQSGCGGASKAVGPFYCSLDRTIYIDMSFYNELKNKFGASGDFTMSYVLSHEVGHHVQNELGILEEAHKMMRNVSKKESNEISVRLELQADYFAGVVAKYQDEKGYLQDGDIKEAITAAQSIGDDVIQKKGQGYVVPENFTHGSAAQRMYWFMQGYEHGDIEHGDTFSMSFEELQEKVSK</sequence>
<protein>
    <submittedName>
        <fullName evidence="7">Metalloprotease</fullName>
    </submittedName>
</protein>
<feature type="region of interest" description="Disordered" evidence="5">
    <location>
        <begin position="1"/>
        <end position="30"/>
    </location>
</feature>
<dbReference type="KEGG" id="fsa:C5Q98_05975"/>
<keyword evidence="3 6" id="KW-1133">Transmembrane helix</keyword>
<dbReference type="GO" id="GO:0016020">
    <property type="term" value="C:membrane"/>
    <property type="evidence" value="ECO:0007669"/>
    <property type="project" value="UniProtKB-SubCell"/>
</dbReference>
<evidence type="ECO:0000256" key="5">
    <source>
        <dbReference type="SAM" id="MobiDB-lite"/>
    </source>
</evidence>
<dbReference type="RefSeq" id="WP_106012735.1">
    <property type="nucleotide sequence ID" value="NZ_CP027226.1"/>
</dbReference>
<evidence type="ECO:0000256" key="4">
    <source>
        <dbReference type="ARBA" id="ARBA00023136"/>
    </source>
</evidence>
<dbReference type="Pfam" id="PF04228">
    <property type="entry name" value="Zn_peptidase"/>
    <property type="match status" value="1"/>
</dbReference>
<keyword evidence="4 6" id="KW-0472">Membrane</keyword>
<evidence type="ECO:0000313" key="8">
    <source>
        <dbReference type="Proteomes" id="UP000237947"/>
    </source>
</evidence>
<dbReference type="PANTHER" id="PTHR30168:SF0">
    <property type="entry name" value="INNER MEMBRANE PROTEIN"/>
    <property type="match status" value="1"/>
</dbReference>
<keyword evidence="7" id="KW-0378">Hydrolase</keyword>
<dbReference type="AlphaFoldDB" id="A0A2S0KP25"/>
<keyword evidence="7" id="KW-0645">Protease</keyword>
<evidence type="ECO:0000256" key="3">
    <source>
        <dbReference type="ARBA" id="ARBA00022989"/>
    </source>
</evidence>
<dbReference type="EMBL" id="CP027226">
    <property type="protein sequence ID" value="AVM42785.1"/>
    <property type="molecule type" value="Genomic_DNA"/>
</dbReference>
<keyword evidence="8" id="KW-1185">Reference proteome</keyword>
<evidence type="ECO:0000256" key="6">
    <source>
        <dbReference type="SAM" id="Phobius"/>
    </source>
</evidence>
<gene>
    <name evidence="7" type="ORF">C5Q98_05975</name>
</gene>
<proteinExistence type="predicted"/>
<organism evidence="7 8">
    <name type="scientific">Fastidiosipila sanguinis</name>
    <dbReference type="NCBI Taxonomy" id="236753"/>
    <lineage>
        <taxon>Bacteria</taxon>
        <taxon>Bacillati</taxon>
        <taxon>Bacillota</taxon>
        <taxon>Clostridia</taxon>
        <taxon>Eubacteriales</taxon>
        <taxon>Oscillospiraceae</taxon>
        <taxon>Fastidiosipila</taxon>
    </lineage>
</organism>
<comment type="subcellular location">
    <subcellularLocation>
        <location evidence="1">Membrane</location>
        <topology evidence="1">Single-pass membrane protein</topology>
    </subcellularLocation>
</comment>
<name>A0A2S0KP25_9FIRM</name>
<evidence type="ECO:0000256" key="1">
    <source>
        <dbReference type="ARBA" id="ARBA00004167"/>
    </source>
</evidence>
<evidence type="ECO:0000313" key="7">
    <source>
        <dbReference type="EMBL" id="AVM42785.1"/>
    </source>
</evidence>
<keyword evidence="2 6" id="KW-0812">Transmembrane</keyword>
<dbReference type="GO" id="GO:0008237">
    <property type="term" value="F:metallopeptidase activity"/>
    <property type="evidence" value="ECO:0007669"/>
    <property type="project" value="UniProtKB-KW"/>
</dbReference>
<dbReference type="OrthoDB" id="9774900at2"/>
<dbReference type="PANTHER" id="PTHR30168">
    <property type="entry name" value="PUTATIVE MEMBRANE PROTEIN YPFJ"/>
    <property type="match status" value="1"/>
</dbReference>
<dbReference type="InterPro" id="IPR007343">
    <property type="entry name" value="Uncharacterised_pept_Zn_put"/>
</dbReference>
<evidence type="ECO:0000256" key="2">
    <source>
        <dbReference type="ARBA" id="ARBA00022692"/>
    </source>
</evidence>
<dbReference type="GO" id="GO:0006508">
    <property type="term" value="P:proteolysis"/>
    <property type="evidence" value="ECO:0007669"/>
    <property type="project" value="UniProtKB-KW"/>
</dbReference>